<feature type="compositionally biased region" description="Basic and acidic residues" evidence="2">
    <location>
        <begin position="268"/>
        <end position="282"/>
    </location>
</feature>
<feature type="coiled-coil region" evidence="1">
    <location>
        <begin position="349"/>
        <end position="472"/>
    </location>
</feature>
<comment type="caution">
    <text evidence="3">The sequence shown here is derived from an EMBL/GenBank/DDBJ whole genome shotgun (WGS) entry which is preliminary data.</text>
</comment>
<feature type="compositionally biased region" description="Basic residues" evidence="2">
    <location>
        <begin position="242"/>
        <end position="251"/>
    </location>
</feature>
<evidence type="ECO:0000256" key="2">
    <source>
        <dbReference type="SAM" id="MobiDB-lite"/>
    </source>
</evidence>
<dbReference type="AlphaFoldDB" id="A0A8T1VR20"/>
<evidence type="ECO:0000313" key="3">
    <source>
        <dbReference type="EMBL" id="KAG7383687.1"/>
    </source>
</evidence>
<feature type="compositionally biased region" description="Acidic residues" evidence="2">
    <location>
        <begin position="620"/>
        <end position="635"/>
    </location>
</feature>
<feature type="region of interest" description="Disordered" evidence="2">
    <location>
        <begin position="143"/>
        <end position="300"/>
    </location>
</feature>
<name>A0A8T1VR20_9STRA</name>
<feature type="region of interest" description="Disordered" evidence="2">
    <location>
        <begin position="20"/>
        <end position="65"/>
    </location>
</feature>
<feature type="region of interest" description="Disordered" evidence="2">
    <location>
        <begin position="758"/>
        <end position="786"/>
    </location>
</feature>
<feature type="compositionally biased region" description="Basic and acidic residues" evidence="2">
    <location>
        <begin position="609"/>
        <end position="619"/>
    </location>
</feature>
<evidence type="ECO:0000313" key="4">
    <source>
        <dbReference type="Proteomes" id="UP000693981"/>
    </source>
</evidence>
<evidence type="ECO:0000256" key="1">
    <source>
        <dbReference type="SAM" id="Coils"/>
    </source>
</evidence>
<gene>
    <name evidence="3" type="ORF">PHYBOEH_009815</name>
</gene>
<feature type="compositionally biased region" description="Acidic residues" evidence="2">
    <location>
        <begin position="191"/>
        <end position="201"/>
    </location>
</feature>
<feature type="region of interest" description="Disordered" evidence="2">
    <location>
        <begin position="669"/>
        <end position="728"/>
    </location>
</feature>
<keyword evidence="4" id="KW-1185">Reference proteome</keyword>
<dbReference type="Proteomes" id="UP000693981">
    <property type="component" value="Unassembled WGS sequence"/>
</dbReference>
<keyword evidence="1" id="KW-0175">Coiled coil</keyword>
<feature type="region of interest" description="Disordered" evidence="2">
    <location>
        <begin position="570"/>
        <end position="591"/>
    </location>
</feature>
<feature type="region of interest" description="Disordered" evidence="2">
    <location>
        <begin position="609"/>
        <end position="649"/>
    </location>
</feature>
<organism evidence="3 4">
    <name type="scientific">Phytophthora boehmeriae</name>
    <dbReference type="NCBI Taxonomy" id="109152"/>
    <lineage>
        <taxon>Eukaryota</taxon>
        <taxon>Sar</taxon>
        <taxon>Stramenopiles</taxon>
        <taxon>Oomycota</taxon>
        <taxon>Peronosporomycetes</taxon>
        <taxon>Peronosporales</taxon>
        <taxon>Peronosporaceae</taxon>
        <taxon>Phytophthora</taxon>
    </lineage>
</organism>
<feature type="compositionally biased region" description="Polar residues" evidence="2">
    <location>
        <begin position="32"/>
        <end position="42"/>
    </location>
</feature>
<sequence length="795" mass="90342">MLSRLDDVRVFQSSEDVIFNSSSSRHSRFQPVKTQYKSNSRLSAGLYQENEGSSGSEDKEDEQLHPQHPYRMRKRVLHRAQLVSGAVDGRVLLPFRGQDTQHLEFVMLPTGDILPREDCPPGLELPAMAEGQLPHRIEYQREDFDSESDGERWSNAQQKKVPDRFVSSLSSSSPHSSSSFVADGDVSSGEESPEASESEESRDERHGRSTRSKNTRQEGANKRGNGRVRRGIRAGRNGVRNSSKRTSKRTANRGNLRLDGDSEMVENGGKHDLSPRDEDSRQVESPVAFKSRGVDPQRTEVNQVIQVSQAEDTIDWPTPRTRRSPKMKVSHLLADDPVRETKNRAPSHAKNEAKVVDRLELKLQKEKKRVLEKMTQLLEEQSKNQQLHSRVEALEAELAAKDKKADNTAKEAVREQEARSRTLENEWADRVKALEEQLRQKDAYIAQLEQDKVQLKAVLTEVKKAADDLEKERCSNDKETTLNNEIIQQKDNSKTPSVQQQMTPGDDEQANALVFLKKRLLQREDELRQTHVKYVELKELCARQCVREADLQNFINEHRLRGNLIIRKKNDPDAKNVGDNQTHDQDQGDLKVNVIASRDVDPYREEAQLDEMNSNKEFSDNQDDIDDSDGEEDSDNNYNYGNYEDGDEFDYPVRAPKVFVKVGRDGVYEHRSPTNSAVSQKIIADRSRTKRKQQQQQQQRVERVRLTPSPSLAQRYERVPTPPSTTARRKKAAQLQSSQFYPAHSHAGLSECPPGCGSRLSLNRKKSASGTQRARSKRPVATATKGPVGVIRPWM</sequence>
<feature type="compositionally biased region" description="Basic and acidic residues" evidence="2">
    <location>
        <begin position="570"/>
        <end position="589"/>
    </location>
</feature>
<feature type="compositionally biased region" description="Basic residues" evidence="2">
    <location>
        <begin position="224"/>
        <end position="233"/>
    </location>
</feature>
<protein>
    <submittedName>
        <fullName evidence="3">Uncharacterized protein</fullName>
    </submittedName>
</protein>
<dbReference type="OrthoDB" id="76606at2759"/>
<feature type="compositionally biased region" description="Low complexity" evidence="2">
    <location>
        <begin position="167"/>
        <end position="179"/>
    </location>
</feature>
<reference evidence="3" key="1">
    <citation type="submission" date="2021-02" db="EMBL/GenBank/DDBJ databases">
        <authorList>
            <person name="Palmer J.M."/>
        </authorList>
    </citation>
    <scope>NUCLEOTIDE SEQUENCE</scope>
    <source>
        <strain evidence="3">SCRP23</strain>
    </source>
</reference>
<accession>A0A8T1VR20</accession>
<dbReference type="EMBL" id="JAGDFL010000637">
    <property type="protein sequence ID" value="KAG7383687.1"/>
    <property type="molecule type" value="Genomic_DNA"/>
</dbReference>
<proteinExistence type="predicted"/>